<keyword evidence="4" id="KW-1185">Reference proteome</keyword>
<keyword evidence="1" id="KW-1133">Transmembrane helix</keyword>
<dbReference type="InterPro" id="IPR023346">
    <property type="entry name" value="Lysozyme-like_dom_sf"/>
</dbReference>
<evidence type="ECO:0000313" key="3">
    <source>
        <dbReference type="EMBL" id="QAV32969.1"/>
    </source>
</evidence>
<keyword evidence="1" id="KW-0812">Transmembrane</keyword>
<feature type="transmembrane region" description="Helical" evidence="1">
    <location>
        <begin position="12"/>
        <end position="31"/>
    </location>
</feature>
<dbReference type="SUPFAM" id="SSF53955">
    <property type="entry name" value="Lysozyme-like"/>
    <property type="match status" value="1"/>
</dbReference>
<keyword evidence="1" id="KW-0472">Membrane</keyword>
<dbReference type="PANTHER" id="PTHR37423">
    <property type="entry name" value="SOLUBLE LYTIC MUREIN TRANSGLYCOSYLASE-RELATED"/>
    <property type="match status" value="1"/>
</dbReference>
<protein>
    <submittedName>
        <fullName evidence="3">Lytic transglycosylase domain-containing protein</fullName>
    </submittedName>
</protein>
<evidence type="ECO:0000259" key="2">
    <source>
        <dbReference type="Pfam" id="PF01464"/>
    </source>
</evidence>
<sequence length="161" mass="18439">MFLGGDLAVRVLLTVVFLAIIFSLLILVDLFPLKYYDIVVQYAGDLDPLLVISVIRAESSFRTSAKSNVGAYGLMQLMPETAEWINRKFKTNFDYTTVEGNIALGCKYLNYLMEKDGDLRTALVHYNTGPYASDDIKTDAGGRYVRKVLTFYRIYRFLYRR</sequence>
<dbReference type="PANTHER" id="PTHR37423:SF2">
    <property type="entry name" value="MEMBRANE-BOUND LYTIC MUREIN TRANSGLYCOSYLASE C"/>
    <property type="match status" value="1"/>
</dbReference>
<proteinExistence type="predicted"/>
<organism evidence="3 4">
    <name type="scientific">Fervidobacterium changbaicum</name>
    <dbReference type="NCBI Taxonomy" id="310769"/>
    <lineage>
        <taxon>Bacteria</taxon>
        <taxon>Thermotogati</taxon>
        <taxon>Thermotogota</taxon>
        <taxon>Thermotogae</taxon>
        <taxon>Thermotogales</taxon>
        <taxon>Fervidobacteriaceae</taxon>
        <taxon>Fervidobacterium</taxon>
    </lineage>
</organism>
<dbReference type="EMBL" id="CP026721">
    <property type="protein sequence ID" value="QAV32969.1"/>
    <property type="molecule type" value="Genomic_DNA"/>
</dbReference>
<dbReference type="CDD" id="cd16896">
    <property type="entry name" value="LT_Slt70-like"/>
    <property type="match status" value="1"/>
</dbReference>
<evidence type="ECO:0000256" key="1">
    <source>
        <dbReference type="SAM" id="Phobius"/>
    </source>
</evidence>
<accession>A0ABX5QR73</accession>
<reference evidence="3 4" key="1">
    <citation type="submission" date="2018-01" db="EMBL/GenBank/DDBJ databases">
        <title>The whole genome sequencing and assembly of Fervidobacterium changbaicum CBS-1 strain.</title>
        <authorList>
            <person name="Kim J.-Y."/>
            <person name="Park M.-K."/>
            <person name="Yi H."/>
            <person name="Bahn Y.-S."/>
            <person name="Kim J.F."/>
            <person name="Lee D.-W."/>
        </authorList>
    </citation>
    <scope>NUCLEOTIDE SEQUENCE [LARGE SCALE GENOMIC DNA]</scope>
    <source>
        <strain evidence="3 4">CBS-1</strain>
    </source>
</reference>
<gene>
    <name evidence="3" type="ORF">CBS1_03940</name>
</gene>
<dbReference type="Proteomes" id="UP000288947">
    <property type="component" value="Chromosome"/>
</dbReference>
<feature type="domain" description="Transglycosylase SLT" evidence="2">
    <location>
        <begin position="45"/>
        <end position="135"/>
    </location>
</feature>
<dbReference type="Pfam" id="PF01464">
    <property type="entry name" value="SLT"/>
    <property type="match status" value="1"/>
</dbReference>
<dbReference type="Gene3D" id="1.10.530.10">
    <property type="match status" value="1"/>
</dbReference>
<name>A0ABX5QR73_9BACT</name>
<evidence type="ECO:0000313" key="4">
    <source>
        <dbReference type="Proteomes" id="UP000288947"/>
    </source>
</evidence>
<dbReference type="InterPro" id="IPR008258">
    <property type="entry name" value="Transglycosylase_SLT_dom_1"/>
</dbReference>